<organism evidence="1 2">
    <name type="scientific">Zarea fungicola</name>
    <dbReference type="NCBI Taxonomy" id="93591"/>
    <lineage>
        <taxon>Eukaryota</taxon>
        <taxon>Fungi</taxon>
        <taxon>Dikarya</taxon>
        <taxon>Ascomycota</taxon>
        <taxon>Pezizomycotina</taxon>
        <taxon>Sordariomycetes</taxon>
        <taxon>Hypocreomycetidae</taxon>
        <taxon>Hypocreales</taxon>
        <taxon>Cordycipitaceae</taxon>
        <taxon>Zarea</taxon>
    </lineage>
</organism>
<name>A0ACC1N335_9HYPO</name>
<gene>
    <name evidence="1" type="ORF">NQ176_g6584</name>
</gene>
<evidence type="ECO:0000313" key="1">
    <source>
        <dbReference type="EMBL" id="KAJ2973484.1"/>
    </source>
</evidence>
<dbReference type="EMBL" id="JANJQO010000967">
    <property type="protein sequence ID" value="KAJ2973484.1"/>
    <property type="molecule type" value="Genomic_DNA"/>
</dbReference>
<sequence>MDVEVMYKVWEVESVHSDMPKWESLRAKWPLEDRVQHTAKCEFIDRIQHPAEPDFADMPVDSPRSLNPDTLWTPVWSQACSLRLEPTRQYSAFFTRVFSPTLVRFRRPPDAQLLTQKLLPVFARQEQGQQIDLRCHREVDWSLLATPTSSFWDTDPEDSPSLIPNRRPSPPPSQKLPSAEKPTISNPKRKLDDTSSVDALTSNTQPRDGPTRRITRSCKRRRLAPTDTKRIQ</sequence>
<protein>
    <submittedName>
        <fullName evidence="1">Uncharacterized protein</fullName>
    </submittedName>
</protein>
<reference evidence="1" key="1">
    <citation type="submission" date="2022-08" db="EMBL/GenBank/DDBJ databases">
        <title>Genome Sequence of Lecanicillium fungicola.</title>
        <authorList>
            <person name="Buettner E."/>
        </authorList>
    </citation>
    <scope>NUCLEOTIDE SEQUENCE</scope>
    <source>
        <strain evidence="1">Babe33</strain>
    </source>
</reference>
<accession>A0ACC1N335</accession>
<keyword evidence="2" id="KW-1185">Reference proteome</keyword>
<proteinExistence type="predicted"/>
<dbReference type="Proteomes" id="UP001143910">
    <property type="component" value="Unassembled WGS sequence"/>
</dbReference>
<comment type="caution">
    <text evidence="1">The sequence shown here is derived from an EMBL/GenBank/DDBJ whole genome shotgun (WGS) entry which is preliminary data.</text>
</comment>
<evidence type="ECO:0000313" key="2">
    <source>
        <dbReference type="Proteomes" id="UP001143910"/>
    </source>
</evidence>